<dbReference type="GO" id="GO:0055085">
    <property type="term" value="P:transmembrane transport"/>
    <property type="evidence" value="ECO:0007669"/>
    <property type="project" value="InterPro"/>
</dbReference>
<keyword evidence="6" id="KW-1185">Reference proteome</keyword>
<dbReference type="InterPro" id="IPR038404">
    <property type="entry name" value="TRAP_DctP_sf"/>
</dbReference>
<dbReference type="InterPro" id="IPR018389">
    <property type="entry name" value="DctP_fam"/>
</dbReference>
<dbReference type="NCBIfam" id="NF037995">
    <property type="entry name" value="TRAP_S1"/>
    <property type="match status" value="1"/>
</dbReference>
<evidence type="ECO:0000256" key="3">
    <source>
        <dbReference type="ARBA" id="ARBA00022764"/>
    </source>
</evidence>
<name>A0AAN0M433_9RHOB</name>
<accession>A0AAN0M433</accession>
<dbReference type="RefSeq" id="WP_342070944.1">
    <property type="nucleotide sequence ID" value="NZ_CP151762.1"/>
</dbReference>
<evidence type="ECO:0000313" key="5">
    <source>
        <dbReference type="EMBL" id="WZU64580.1"/>
    </source>
</evidence>
<evidence type="ECO:0000256" key="4">
    <source>
        <dbReference type="SAM" id="SignalP"/>
    </source>
</evidence>
<proteinExistence type="predicted"/>
<sequence length="360" mass="39641">MIRVKTKAFHGAMLAGLFAGFAATSAIADNITLRIGAGHPEGPVAYVRLTSEFFVPEVSRRVEEETDHTIRFIEAYGGTIAKLPEVLEATQRGILDIGHTCFCFEPTKAFAQNLNYYVPFTTPSAVQQLRVTRQVYAAHPQLSKHFADNYDQTLLALTGYDNYNLGTSFEWDTVDELAGHKIGGAGPNLPWLEGTGATVVQTSLNDMYSGVATGVFEGMLMFPGSYFGFKFHEVAPHYKVIDIGAVMVNGMMINNDTRDSLPPEVLTIIQEVAMEYEVKVAEALDEANAAGLARLEEAGTTVTVLPQDQRIAWAEKLAGWPNDMAQQLNEAGFDGSGIFRDYIRFLEEDGYTLPVRYEID</sequence>
<evidence type="ECO:0000313" key="6">
    <source>
        <dbReference type="Proteomes" id="UP001451782"/>
    </source>
</evidence>
<comment type="subcellular location">
    <subcellularLocation>
        <location evidence="1">Periplasm</location>
    </subcellularLocation>
</comment>
<organism evidence="5 6">
    <name type="scientific">Yoonia algicola</name>
    <dbReference type="NCBI Taxonomy" id="3137368"/>
    <lineage>
        <taxon>Bacteria</taxon>
        <taxon>Pseudomonadati</taxon>
        <taxon>Pseudomonadota</taxon>
        <taxon>Alphaproteobacteria</taxon>
        <taxon>Rhodobacterales</taxon>
        <taxon>Paracoccaceae</taxon>
        <taxon>Yoonia</taxon>
    </lineage>
</organism>
<dbReference type="AlphaFoldDB" id="A0AAN0M433"/>
<evidence type="ECO:0000256" key="1">
    <source>
        <dbReference type="ARBA" id="ARBA00004418"/>
    </source>
</evidence>
<dbReference type="CDD" id="cd13666">
    <property type="entry name" value="PBP2_TRAP_DctP_like_1"/>
    <property type="match status" value="1"/>
</dbReference>
<dbReference type="EMBL" id="CP151762">
    <property type="protein sequence ID" value="WZU64580.1"/>
    <property type="molecule type" value="Genomic_DNA"/>
</dbReference>
<protein>
    <submittedName>
        <fullName evidence="5">C4-dicarboxylate TRAP transporter substrate-binding protein</fullName>
    </submittedName>
</protein>
<keyword evidence="2 4" id="KW-0732">Signal</keyword>
<feature type="signal peptide" evidence="4">
    <location>
        <begin position="1"/>
        <end position="28"/>
    </location>
</feature>
<dbReference type="Pfam" id="PF03480">
    <property type="entry name" value="DctP"/>
    <property type="match status" value="1"/>
</dbReference>
<reference evidence="5 6" key="1">
    <citation type="submission" date="2024-04" db="EMBL/GenBank/DDBJ databases">
        <title>Phylogenomic analyses of a clade within the roseobacter group suggest taxonomic reassignments of species of the genera Aestuariivita, Citreicella, Loktanella, Nautella, Pelagibaca, Ruegeria, Thalassobius, Thiobacimonas and Tropicibacter, and the proposal o.</title>
        <authorList>
            <person name="Jeon C.O."/>
        </authorList>
    </citation>
    <scope>NUCLEOTIDE SEQUENCE [LARGE SCALE GENOMIC DNA]</scope>
    <source>
        <strain evidence="5 6">G8-12</strain>
    </source>
</reference>
<keyword evidence="3" id="KW-0574">Periplasm</keyword>
<dbReference type="Gene3D" id="3.40.190.170">
    <property type="entry name" value="Bacterial extracellular solute-binding protein, family 7"/>
    <property type="match status" value="1"/>
</dbReference>
<dbReference type="PANTHER" id="PTHR33376">
    <property type="match status" value="1"/>
</dbReference>
<dbReference type="Proteomes" id="UP001451782">
    <property type="component" value="Chromosome"/>
</dbReference>
<feature type="chain" id="PRO_5042930680" evidence="4">
    <location>
        <begin position="29"/>
        <end position="360"/>
    </location>
</feature>
<evidence type="ECO:0000256" key="2">
    <source>
        <dbReference type="ARBA" id="ARBA00022729"/>
    </source>
</evidence>
<dbReference type="GO" id="GO:0042597">
    <property type="term" value="C:periplasmic space"/>
    <property type="evidence" value="ECO:0007669"/>
    <property type="project" value="UniProtKB-SubCell"/>
</dbReference>
<gene>
    <name evidence="5" type="ORF">AABB28_04685</name>
</gene>
<dbReference type="KEGG" id="yag:AABB28_04685"/>
<dbReference type="PANTHER" id="PTHR33376:SF15">
    <property type="entry name" value="BLL6794 PROTEIN"/>
    <property type="match status" value="1"/>
</dbReference>